<keyword evidence="4" id="KW-0812">Transmembrane</keyword>
<keyword evidence="2 6" id="KW-0418">Kinase</keyword>
<protein>
    <submittedName>
        <fullName evidence="6">Signal transduction histidine kinase</fullName>
    </submittedName>
</protein>
<feature type="transmembrane region" description="Helical" evidence="4">
    <location>
        <begin position="36"/>
        <end position="56"/>
    </location>
</feature>
<evidence type="ECO:0000256" key="2">
    <source>
        <dbReference type="ARBA" id="ARBA00022777"/>
    </source>
</evidence>
<keyword evidence="1" id="KW-0808">Transferase</keyword>
<dbReference type="CDD" id="cd16917">
    <property type="entry name" value="HATPase_UhpB-NarQ-NarX-like"/>
    <property type="match status" value="1"/>
</dbReference>
<evidence type="ECO:0000256" key="4">
    <source>
        <dbReference type="SAM" id="Phobius"/>
    </source>
</evidence>
<keyword evidence="4" id="KW-1133">Transmembrane helix</keyword>
<proteinExistence type="predicted"/>
<dbReference type="InterPro" id="IPR003594">
    <property type="entry name" value="HATPase_dom"/>
</dbReference>
<dbReference type="PANTHER" id="PTHR24421">
    <property type="entry name" value="NITRATE/NITRITE SENSOR PROTEIN NARX-RELATED"/>
    <property type="match status" value="1"/>
</dbReference>
<dbReference type="Proteomes" id="UP000542674">
    <property type="component" value="Unassembled WGS sequence"/>
</dbReference>
<dbReference type="GO" id="GO:0016301">
    <property type="term" value="F:kinase activity"/>
    <property type="evidence" value="ECO:0007669"/>
    <property type="project" value="UniProtKB-KW"/>
</dbReference>
<comment type="caution">
    <text evidence="6">The sequence shown here is derived from an EMBL/GenBank/DDBJ whole genome shotgun (WGS) entry which is preliminary data.</text>
</comment>
<reference evidence="6 7" key="1">
    <citation type="submission" date="2020-08" db="EMBL/GenBank/DDBJ databases">
        <title>Sequencing the genomes of 1000 actinobacteria strains.</title>
        <authorList>
            <person name="Klenk H.-P."/>
        </authorList>
    </citation>
    <scope>NUCLEOTIDE SEQUENCE [LARGE SCALE GENOMIC DNA]</scope>
    <source>
        <strain evidence="6 7">DSM 45084</strain>
    </source>
</reference>
<keyword evidence="3" id="KW-0902">Two-component regulatory system</keyword>
<evidence type="ECO:0000256" key="1">
    <source>
        <dbReference type="ARBA" id="ARBA00022679"/>
    </source>
</evidence>
<dbReference type="InterPro" id="IPR036890">
    <property type="entry name" value="HATPase_C_sf"/>
</dbReference>
<dbReference type="AlphaFoldDB" id="A0A7W7WXE9"/>
<dbReference type="EMBL" id="JACHJS010000001">
    <property type="protein sequence ID" value="MBB4967325.1"/>
    <property type="molecule type" value="Genomic_DNA"/>
</dbReference>
<dbReference type="SUPFAM" id="SSF55874">
    <property type="entry name" value="ATPase domain of HSP90 chaperone/DNA topoisomerase II/histidine kinase"/>
    <property type="match status" value="1"/>
</dbReference>
<dbReference type="Pfam" id="PF02518">
    <property type="entry name" value="HATPase_c"/>
    <property type="match status" value="1"/>
</dbReference>
<gene>
    <name evidence="6" type="ORF">F4559_004684</name>
</gene>
<keyword evidence="7" id="KW-1185">Reference proteome</keyword>
<evidence type="ECO:0000313" key="6">
    <source>
        <dbReference type="EMBL" id="MBB4967325.1"/>
    </source>
</evidence>
<organism evidence="6 7">
    <name type="scientific">Saccharothrix violaceirubra</name>
    <dbReference type="NCBI Taxonomy" id="413306"/>
    <lineage>
        <taxon>Bacteria</taxon>
        <taxon>Bacillati</taxon>
        <taxon>Actinomycetota</taxon>
        <taxon>Actinomycetes</taxon>
        <taxon>Pseudonocardiales</taxon>
        <taxon>Pseudonocardiaceae</taxon>
        <taxon>Saccharothrix</taxon>
    </lineage>
</organism>
<sequence>MRSRSYLMILLGCLGLVCLAWLMWAMRHTPPPSLPVMVLVMLMAIGLAVVPWAVLVSARLADEEARALHLRGAFVAACTVTAGIWISLVVIRRESHLQTATAIVSVLAAGAVLLVGGVALPWLFLMARTLTRERAARIRAEERSEMAAHLHDSVLQSLTLIQKRSAQQEVRRLARSTERDLRSWLYGTKTDDPDDFAMAVTATAATIEDTFAITVEVVTVGTCRVDERTSAVVGAIREALTNAARHSGADKVSVYAEVVDIEMLVLIRDRGRGFTRKDTTSAHHRGIADSIEHRVRQYGGVAAIRSTPGEGTEVELRMIVAH</sequence>
<dbReference type="Gene3D" id="3.30.565.10">
    <property type="entry name" value="Histidine kinase-like ATPase, C-terminal domain"/>
    <property type="match status" value="1"/>
</dbReference>
<accession>A0A7W7WXE9</accession>
<feature type="domain" description="Histidine kinase/HSP90-like ATPase" evidence="5">
    <location>
        <begin position="235"/>
        <end position="317"/>
    </location>
</feature>
<feature type="transmembrane region" description="Helical" evidence="4">
    <location>
        <begin position="103"/>
        <end position="125"/>
    </location>
</feature>
<name>A0A7W7WXE9_9PSEU</name>
<evidence type="ECO:0000256" key="3">
    <source>
        <dbReference type="ARBA" id="ARBA00023012"/>
    </source>
</evidence>
<dbReference type="InterPro" id="IPR050482">
    <property type="entry name" value="Sensor_HK_TwoCompSys"/>
</dbReference>
<feature type="transmembrane region" description="Helical" evidence="4">
    <location>
        <begin position="68"/>
        <end position="91"/>
    </location>
</feature>
<evidence type="ECO:0000313" key="7">
    <source>
        <dbReference type="Proteomes" id="UP000542674"/>
    </source>
</evidence>
<feature type="transmembrane region" description="Helical" evidence="4">
    <location>
        <begin position="7"/>
        <end position="24"/>
    </location>
</feature>
<dbReference type="PANTHER" id="PTHR24421:SF61">
    <property type="entry name" value="OXYGEN SENSOR HISTIDINE KINASE NREB"/>
    <property type="match status" value="1"/>
</dbReference>
<evidence type="ECO:0000259" key="5">
    <source>
        <dbReference type="Pfam" id="PF02518"/>
    </source>
</evidence>
<dbReference type="RefSeq" id="WP_184671941.1">
    <property type="nucleotide sequence ID" value="NZ_BAABAI010000009.1"/>
</dbReference>
<keyword evidence="4" id="KW-0472">Membrane</keyword>
<dbReference type="GO" id="GO:0000160">
    <property type="term" value="P:phosphorelay signal transduction system"/>
    <property type="evidence" value="ECO:0007669"/>
    <property type="project" value="UniProtKB-KW"/>
</dbReference>